<protein>
    <submittedName>
        <fullName evidence="4">SEC-C domain-containing protein</fullName>
    </submittedName>
</protein>
<proteinExistence type="predicted"/>
<dbReference type="AlphaFoldDB" id="A0A9D9HVE1"/>
<reference evidence="4" key="1">
    <citation type="submission" date="2020-10" db="EMBL/GenBank/DDBJ databases">
        <authorList>
            <person name="Gilroy R."/>
        </authorList>
    </citation>
    <scope>NUCLEOTIDE SEQUENCE</scope>
    <source>
        <strain evidence="4">G3-3990</strain>
    </source>
</reference>
<keyword evidence="1" id="KW-0963">Cytoplasm</keyword>
<dbReference type="PANTHER" id="PTHR33747:SF1">
    <property type="entry name" value="ADENYLATE CYCLASE-ASSOCIATED CAP C-TERMINAL DOMAIN-CONTAINING PROTEIN"/>
    <property type="match status" value="1"/>
</dbReference>
<organism evidence="4 5">
    <name type="scientific">Candidatus Gallipaludibacter merdavium</name>
    <dbReference type="NCBI Taxonomy" id="2840839"/>
    <lineage>
        <taxon>Bacteria</taxon>
        <taxon>Pseudomonadati</taxon>
        <taxon>Bacteroidota</taxon>
        <taxon>Bacteroidia</taxon>
        <taxon>Bacteroidales</taxon>
        <taxon>Candidatus Gallipaludibacter</taxon>
    </lineage>
</organism>
<feature type="compositionally biased region" description="Basic residues" evidence="2">
    <location>
        <begin position="99"/>
        <end position="109"/>
    </location>
</feature>
<dbReference type="Gene3D" id="3.10.450.50">
    <property type="match status" value="1"/>
</dbReference>
<evidence type="ECO:0000259" key="3">
    <source>
        <dbReference type="Pfam" id="PF07516"/>
    </source>
</evidence>
<feature type="non-terminal residue" evidence="4">
    <location>
        <position position="1"/>
    </location>
</feature>
<feature type="region of interest" description="Disordered" evidence="2">
    <location>
        <begin position="39"/>
        <end position="109"/>
    </location>
</feature>
<dbReference type="InterPro" id="IPR004027">
    <property type="entry name" value="SEC_C_motif"/>
</dbReference>
<evidence type="ECO:0000256" key="1">
    <source>
        <dbReference type="ARBA" id="ARBA00022490"/>
    </source>
</evidence>
<accession>A0A9D9HVE1</accession>
<sequence>QKDPLLIYKLESFNLFKTMINNINRKVIAILMRGQIPMPDPQQVRQAQEAKRQDYSKYRTEKNNADPSKQDTREKQRTEPIHVEKKVGRNDPCPCGSGKKYKHCHGKMM</sequence>
<dbReference type="Proteomes" id="UP000823641">
    <property type="component" value="Unassembled WGS sequence"/>
</dbReference>
<evidence type="ECO:0000313" key="5">
    <source>
        <dbReference type="Proteomes" id="UP000823641"/>
    </source>
</evidence>
<gene>
    <name evidence="4" type="ORF">IAA73_12340</name>
</gene>
<name>A0A9D9HVE1_9BACT</name>
<dbReference type="InterPro" id="IPR036266">
    <property type="entry name" value="SecA_Wing/Scaffold_sf"/>
</dbReference>
<dbReference type="EMBL" id="JADIMG010000113">
    <property type="protein sequence ID" value="MBO8461099.1"/>
    <property type="molecule type" value="Genomic_DNA"/>
</dbReference>
<dbReference type="GO" id="GO:0017038">
    <property type="term" value="P:protein import"/>
    <property type="evidence" value="ECO:0007669"/>
    <property type="project" value="InterPro"/>
</dbReference>
<dbReference type="GO" id="GO:0016020">
    <property type="term" value="C:membrane"/>
    <property type="evidence" value="ECO:0007669"/>
    <property type="project" value="InterPro"/>
</dbReference>
<feature type="domain" description="SecA Wing/Scaffold" evidence="3">
    <location>
        <begin position="1"/>
        <end position="34"/>
    </location>
</feature>
<feature type="compositionally biased region" description="Basic and acidic residues" evidence="2">
    <location>
        <begin position="48"/>
        <end position="89"/>
    </location>
</feature>
<reference evidence="4" key="2">
    <citation type="journal article" date="2021" name="PeerJ">
        <title>Extensive microbial diversity within the chicken gut microbiome revealed by metagenomics and culture.</title>
        <authorList>
            <person name="Gilroy R."/>
            <person name="Ravi A."/>
            <person name="Getino M."/>
            <person name="Pursley I."/>
            <person name="Horton D.L."/>
            <person name="Alikhan N.F."/>
            <person name="Baker D."/>
            <person name="Gharbi K."/>
            <person name="Hall N."/>
            <person name="Watson M."/>
            <person name="Adriaenssens E.M."/>
            <person name="Foster-Nyarko E."/>
            <person name="Jarju S."/>
            <person name="Secka A."/>
            <person name="Antonio M."/>
            <person name="Oren A."/>
            <person name="Chaudhuri R.R."/>
            <person name="La Ragione R."/>
            <person name="Hildebrand F."/>
            <person name="Pallen M.J."/>
        </authorList>
    </citation>
    <scope>NUCLEOTIDE SEQUENCE</scope>
    <source>
        <strain evidence="4">G3-3990</strain>
    </source>
</reference>
<dbReference type="Pfam" id="PF02810">
    <property type="entry name" value="SEC-C"/>
    <property type="match status" value="1"/>
</dbReference>
<comment type="caution">
    <text evidence="4">The sequence shown here is derived from an EMBL/GenBank/DDBJ whole genome shotgun (WGS) entry which is preliminary data.</text>
</comment>
<dbReference type="PANTHER" id="PTHR33747">
    <property type="entry name" value="UPF0225 PROTEIN SCO1677"/>
    <property type="match status" value="1"/>
</dbReference>
<evidence type="ECO:0000256" key="2">
    <source>
        <dbReference type="SAM" id="MobiDB-lite"/>
    </source>
</evidence>
<dbReference type="Pfam" id="PF07516">
    <property type="entry name" value="SecA_SW"/>
    <property type="match status" value="1"/>
</dbReference>
<evidence type="ECO:0000313" key="4">
    <source>
        <dbReference type="EMBL" id="MBO8461099.1"/>
    </source>
</evidence>
<dbReference type="InterPro" id="IPR011116">
    <property type="entry name" value="SecA_Wing/Scaffold"/>
</dbReference>
<dbReference type="SUPFAM" id="SSF81886">
    <property type="entry name" value="Helical scaffold and wing domains of SecA"/>
    <property type="match status" value="1"/>
</dbReference>